<dbReference type="EMBL" id="CP012700">
    <property type="protein sequence ID" value="ALH82560.1"/>
    <property type="molecule type" value="Genomic_DNA"/>
</dbReference>
<dbReference type="Proteomes" id="UP000058074">
    <property type="component" value="Chromosome"/>
</dbReference>
<gene>
    <name evidence="1" type="ORF">AN936_20015</name>
</gene>
<dbReference type="KEGG" id="smag:AN936_20015"/>
<proteinExistence type="predicted"/>
<sequence length="61" mass="6647">MLFQSPCGKAEEVSGFLGAQVAWRQGGEIRSHEVASVVVQDAADDQRHDMRTVAKTLRYGG</sequence>
<organism evidence="1 2">
    <name type="scientific">Sphingopyxis macrogoltabida</name>
    <name type="common">Sphingomonas macrogoltabidus</name>
    <dbReference type="NCBI Taxonomy" id="33050"/>
    <lineage>
        <taxon>Bacteria</taxon>
        <taxon>Pseudomonadati</taxon>
        <taxon>Pseudomonadota</taxon>
        <taxon>Alphaproteobacteria</taxon>
        <taxon>Sphingomonadales</taxon>
        <taxon>Sphingomonadaceae</taxon>
        <taxon>Sphingopyxis</taxon>
    </lineage>
</organism>
<evidence type="ECO:0000313" key="1">
    <source>
        <dbReference type="EMBL" id="ALH82560.1"/>
    </source>
</evidence>
<reference evidence="1 2" key="1">
    <citation type="journal article" date="2015" name="Genome Announc.">
        <title>Complete Genome Sequence of Polypropylene Glycol- and Polyethylene Glycol-Degrading Sphingopyxis macrogoltabida Strain EY-1.</title>
        <authorList>
            <person name="Ohtsubo Y."/>
            <person name="Nagata Y."/>
            <person name="Numata M."/>
            <person name="Tsuchikane K."/>
            <person name="Hosoyama A."/>
            <person name="Yamazoe A."/>
            <person name="Tsuda M."/>
            <person name="Fujita N."/>
            <person name="Kawai F."/>
        </authorList>
    </citation>
    <scope>NUCLEOTIDE SEQUENCE [LARGE SCALE GENOMIC DNA]</scope>
    <source>
        <strain evidence="1 2">EY-1</strain>
    </source>
</reference>
<name>A0A0N9V3X7_SPHMC</name>
<protein>
    <submittedName>
        <fullName evidence="1">Uncharacterized protein</fullName>
    </submittedName>
</protein>
<accession>A0A0N9V3X7</accession>
<dbReference type="AlphaFoldDB" id="A0A0N9V3X7"/>
<evidence type="ECO:0000313" key="2">
    <source>
        <dbReference type="Proteomes" id="UP000058074"/>
    </source>
</evidence>